<proteinExistence type="predicted"/>
<keyword evidence="5" id="KW-0539">Nucleus</keyword>
<dbReference type="OrthoDB" id="1898716at2759"/>
<gene>
    <name evidence="10" type="ORF">K7X08_031131</name>
</gene>
<organism evidence="10 11">
    <name type="scientific">Anisodus acutangulus</name>
    <dbReference type="NCBI Taxonomy" id="402998"/>
    <lineage>
        <taxon>Eukaryota</taxon>
        <taxon>Viridiplantae</taxon>
        <taxon>Streptophyta</taxon>
        <taxon>Embryophyta</taxon>
        <taxon>Tracheophyta</taxon>
        <taxon>Spermatophyta</taxon>
        <taxon>Magnoliopsida</taxon>
        <taxon>eudicotyledons</taxon>
        <taxon>Gunneridae</taxon>
        <taxon>Pentapetalae</taxon>
        <taxon>asterids</taxon>
        <taxon>lamiids</taxon>
        <taxon>Solanales</taxon>
        <taxon>Solanaceae</taxon>
        <taxon>Solanoideae</taxon>
        <taxon>Hyoscyameae</taxon>
        <taxon>Anisodus</taxon>
    </lineage>
</organism>
<dbReference type="PROSITE" id="PS00350">
    <property type="entry name" value="MADS_BOX_1"/>
    <property type="match status" value="1"/>
</dbReference>
<evidence type="ECO:0000313" key="10">
    <source>
        <dbReference type="EMBL" id="KAJ8562679.1"/>
    </source>
</evidence>
<sequence>MGRGKVEIKRIENTNNRQVTFSKRRQGLLKKAYELAILCDAHVGVIVFSNTGKLYEFASSSMEHILARYNRAPESKEIVTAEPEVNAFRAEIAMLRRLQRRLMGEEIEGLNFKELQQLEHELTDGILVVKEKKIEELKRSSKINHENGVALKKKSVGDSDTCLRLGLPVNTSQLMITPKLENDAENPMILE</sequence>
<comment type="caution">
    <text evidence="10">The sequence shown here is derived from an EMBL/GenBank/DDBJ whole genome shotgun (WGS) entry which is preliminary data.</text>
</comment>
<dbReference type="InterPro" id="IPR002487">
    <property type="entry name" value="TF_Kbox"/>
</dbReference>
<comment type="function">
    <text evidence="6">Probable transcription factor.</text>
</comment>
<dbReference type="GO" id="GO:0046983">
    <property type="term" value="F:protein dimerization activity"/>
    <property type="evidence" value="ECO:0007669"/>
    <property type="project" value="InterPro"/>
</dbReference>
<dbReference type="Gene3D" id="3.40.1810.10">
    <property type="entry name" value="Transcription factor, MADS-box"/>
    <property type="match status" value="1"/>
</dbReference>
<dbReference type="InterPro" id="IPR002100">
    <property type="entry name" value="TF_MADSbox"/>
</dbReference>
<dbReference type="FunFam" id="3.40.1810.10:FF:000003">
    <property type="entry name" value="MADS-box transcription factor MADS-MC"/>
    <property type="match status" value="1"/>
</dbReference>
<feature type="domain" description="K-box" evidence="9">
    <location>
        <begin position="78"/>
        <end position="173"/>
    </location>
</feature>
<evidence type="ECO:0000256" key="7">
    <source>
        <dbReference type="ARBA" id="ARBA00072337"/>
    </source>
</evidence>
<feature type="domain" description="MADS-box" evidence="8">
    <location>
        <begin position="1"/>
        <end position="61"/>
    </location>
</feature>
<evidence type="ECO:0000259" key="9">
    <source>
        <dbReference type="PROSITE" id="PS51297"/>
    </source>
</evidence>
<name>A0A9Q1MPI7_9SOLA</name>
<evidence type="ECO:0000256" key="1">
    <source>
        <dbReference type="ARBA" id="ARBA00004123"/>
    </source>
</evidence>
<evidence type="ECO:0000259" key="8">
    <source>
        <dbReference type="PROSITE" id="PS50066"/>
    </source>
</evidence>
<evidence type="ECO:0000256" key="6">
    <source>
        <dbReference type="ARBA" id="ARBA00037260"/>
    </source>
</evidence>
<dbReference type="PROSITE" id="PS50066">
    <property type="entry name" value="MADS_BOX_2"/>
    <property type="match status" value="1"/>
</dbReference>
<keyword evidence="4" id="KW-0804">Transcription</keyword>
<dbReference type="AlphaFoldDB" id="A0A9Q1MPI7"/>
<dbReference type="GO" id="GO:0003700">
    <property type="term" value="F:DNA-binding transcription factor activity"/>
    <property type="evidence" value="ECO:0007669"/>
    <property type="project" value="InterPro"/>
</dbReference>
<dbReference type="Pfam" id="PF00319">
    <property type="entry name" value="SRF-TF"/>
    <property type="match status" value="1"/>
</dbReference>
<evidence type="ECO:0000256" key="4">
    <source>
        <dbReference type="ARBA" id="ARBA00023163"/>
    </source>
</evidence>
<keyword evidence="3" id="KW-0238">DNA-binding</keyword>
<keyword evidence="2" id="KW-0805">Transcription regulation</keyword>
<comment type="subcellular location">
    <subcellularLocation>
        <location evidence="1">Nucleus</location>
    </subcellularLocation>
</comment>
<dbReference type="InterPro" id="IPR050142">
    <property type="entry name" value="MADS-box/MEF2_TF"/>
</dbReference>
<dbReference type="PRINTS" id="PR00404">
    <property type="entry name" value="MADSDOMAIN"/>
</dbReference>
<dbReference type="GO" id="GO:0045944">
    <property type="term" value="P:positive regulation of transcription by RNA polymerase II"/>
    <property type="evidence" value="ECO:0007669"/>
    <property type="project" value="InterPro"/>
</dbReference>
<dbReference type="Proteomes" id="UP001152561">
    <property type="component" value="Unassembled WGS sequence"/>
</dbReference>
<evidence type="ECO:0000256" key="3">
    <source>
        <dbReference type="ARBA" id="ARBA00023125"/>
    </source>
</evidence>
<evidence type="ECO:0000256" key="5">
    <source>
        <dbReference type="ARBA" id="ARBA00023242"/>
    </source>
</evidence>
<accession>A0A9Q1MPI7</accession>
<dbReference type="CDD" id="cd00265">
    <property type="entry name" value="MADS_MEF2_like"/>
    <property type="match status" value="1"/>
</dbReference>
<dbReference type="InterPro" id="IPR033896">
    <property type="entry name" value="MEF2-like_N"/>
</dbReference>
<dbReference type="InterPro" id="IPR036879">
    <property type="entry name" value="TF_MADSbox_sf"/>
</dbReference>
<dbReference type="PROSITE" id="PS51297">
    <property type="entry name" value="K_BOX"/>
    <property type="match status" value="1"/>
</dbReference>
<evidence type="ECO:0000256" key="2">
    <source>
        <dbReference type="ARBA" id="ARBA00023015"/>
    </source>
</evidence>
<keyword evidence="11" id="KW-1185">Reference proteome</keyword>
<evidence type="ECO:0000313" key="11">
    <source>
        <dbReference type="Proteomes" id="UP001152561"/>
    </source>
</evidence>
<dbReference type="EMBL" id="JAJAGQ010000005">
    <property type="protein sequence ID" value="KAJ8562679.1"/>
    <property type="molecule type" value="Genomic_DNA"/>
</dbReference>
<dbReference type="PANTHER" id="PTHR48019">
    <property type="entry name" value="SERUM RESPONSE FACTOR HOMOLOG"/>
    <property type="match status" value="1"/>
</dbReference>
<dbReference type="SMART" id="SM00432">
    <property type="entry name" value="MADS"/>
    <property type="match status" value="1"/>
</dbReference>
<protein>
    <recommendedName>
        <fullName evidence="7">Agamous-like MADS-box protein AGL8 homolog</fullName>
    </recommendedName>
</protein>
<dbReference type="GO" id="GO:0000977">
    <property type="term" value="F:RNA polymerase II transcription regulatory region sequence-specific DNA binding"/>
    <property type="evidence" value="ECO:0007669"/>
    <property type="project" value="InterPro"/>
</dbReference>
<dbReference type="GO" id="GO:0005634">
    <property type="term" value="C:nucleus"/>
    <property type="evidence" value="ECO:0007669"/>
    <property type="project" value="UniProtKB-SubCell"/>
</dbReference>
<dbReference type="Pfam" id="PF01486">
    <property type="entry name" value="K-box"/>
    <property type="match status" value="1"/>
</dbReference>
<dbReference type="SUPFAM" id="SSF55455">
    <property type="entry name" value="SRF-like"/>
    <property type="match status" value="1"/>
</dbReference>
<reference evidence="11" key="1">
    <citation type="journal article" date="2023" name="Proc. Natl. Acad. Sci. U.S.A.">
        <title>Genomic and structural basis for evolution of tropane alkaloid biosynthesis.</title>
        <authorList>
            <person name="Wanga Y.-J."/>
            <person name="Taina T."/>
            <person name="Yua J.-Y."/>
            <person name="Lia J."/>
            <person name="Xua B."/>
            <person name="Chenc J."/>
            <person name="D'Auriad J.C."/>
            <person name="Huanga J.-P."/>
            <person name="Huanga S.-X."/>
        </authorList>
    </citation>
    <scope>NUCLEOTIDE SEQUENCE [LARGE SCALE GENOMIC DNA]</scope>
    <source>
        <strain evidence="11">cv. KIB-2019</strain>
    </source>
</reference>